<evidence type="ECO:0000313" key="2">
    <source>
        <dbReference type="Proteomes" id="UP001161064"/>
    </source>
</evidence>
<evidence type="ECO:0008006" key="3">
    <source>
        <dbReference type="Google" id="ProtNLM"/>
    </source>
</evidence>
<protein>
    <recommendedName>
        <fullName evidence="3">DUF1330 domain-containing protein</fullName>
    </recommendedName>
</protein>
<accession>A0ABQ4PVM4</accession>
<reference evidence="1" key="2">
    <citation type="journal article" date="2023" name="ISME Commun">
        <title>Characterization of a bloom-associated alphaproteobacterial lineage, 'Candidatus Phycosocius': insights into freshwater algal-bacterial interactions.</title>
        <authorList>
            <person name="Tanabe Y."/>
            <person name="Yamaguchi H."/>
            <person name="Yoshida M."/>
            <person name="Kai A."/>
            <person name="Okazaki Y."/>
        </authorList>
    </citation>
    <scope>NUCLEOTIDE SEQUENCE</scope>
    <source>
        <strain evidence="1">BOTRYCO-1</strain>
    </source>
</reference>
<dbReference type="RefSeq" id="WP_284359756.1">
    <property type="nucleotide sequence ID" value="NZ_BPFZ01000006.1"/>
</dbReference>
<evidence type="ECO:0000313" key="1">
    <source>
        <dbReference type="EMBL" id="GIU67033.1"/>
    </source>
</evidence>
<dbReference type="Proteomes" id="UP001161064">
    <property type="component" value="Unassembled WGS sequence"/>
</dbReference>
<comment type="caution">
    <text evidence="1">The sequence shown here is derived from an EMBL/GenBank/DDBJ whole genome shotgun (WGS) entry which is preliminary data.</text>
</comment>
<organism evidence="1 2">
    <name type="scientific">Candidatus Phycosocius spiralis</name>
    <dbReference type="NCBI Taxonomy" id="2815099"/>
    <lineage>
        <taxon>Bacteria</taxon>
        <taxon>Pseudomonadati</taxon>
        <taxon>Pseudomonadota</taxon>
        <taxon>Alphaproteobacteria</taxon>
        <taxon>Caulobacterales</taxon>
        <taxon>Caulobacterales incertae sedis</taxon>
        <taxon>Candidatus Phycosocius</taxon>
    </lineage>
</organism>
<proteinExistence type="predicted"/>
<name>A0ABQ4PVM4_9PROT</name>
<dbReference type="EMBL" id="BPFZ01000006">
    <property type="protein sequence ID" value="GIU67033.1"/>
    <property type="molecule type" value="Genomic_DNA"/>
</dbReference>
<dbReference type="InterPro" id="IPR011008">
    <property type="entry name" value="Dimeric_a/b-barrel"/>
</dbReference>
<sequence>MGLYDEIEPTLEAFQAIKTLPSDQPIIVLSLMRLRLDLADGRADAAWRLYQGGILPILQEFGAKRITQSPIALQLIGPRGQWDYVGAFWYPNPRILWRFLSDERVLDLIKIRRKAVDDVNMMILQDCHDQFRFD</sequence>
<dbReference type="Gene3D" id="3.30.70.100">
    <property type="match status" value="1"/>
</dbReference>
<keyword evidence="2" id="KW-1185">Reference proteome</keyword>
<reference evidence="1" key="1">
    <citation type="submission" date="2021-05" db="EMBL/GenBank/DDBJ databases">
        <authorList>
            <person name="Tanabe Y."/>
        </authorList>
    </citation>
    <scope>NUCLEOTIDE SEQUENCE</scope>
    <source>
        <strain evidence="1">BOTRYCO-1</strain>
    </source>
</reference>
<dbReference type="SUPFAM" id="SSF54909">
    <property type="entry name" value="Dimeric alpha+beta barrel"/>
    <property type="match status" value="1"/>
</dbReference>
<gene>
    <name evidence="1" type="ORF">PsB1_1187</name>
</gene>